<dbReference type="EMBL" id="QPJC01000001">
    <property type="protein sequence ID" value="RCW46701.1"/>
    <property type="molecule type" value="Genomic_DNA"/>
</dbReference>
<evidence type="ECO:0000256" key="3">
    <source>
        <dbReference type="SAM" id="MobiDB-lite"/>
    </source>
</evidence>
<keyword evidence="2" id="KW-0012">Acyltransferase</keyword>
<protein>
    <submittedName>
        <fullName evidence="5">Ribosomal-protein-alanine N-acetyltransferase</fullName>
    </submittedName>
</protein>
<dbReference type="PANTHER" id="PTHR42919">
    <property type="entry name" value="N-ALPHA-ACETYLTRANSFERASE"/>
    <property type="match status" value="1"/>
</dbReference>
<evidence type="ECO:0000313" key="5">
    <source>
        <dbReference type="EMBL" id="RCW46701.1"/>
    </source>
</evidence>
<comment type="caution">
    <text evidence="5">The sequence shown here is derived from an EMBL/GenBank/DDBJ whole genome shotgun (WGS) entry which is preliminary data.</text>
</comment>
<feature type="domain" description="N-acetyltransferase" evidence="4">
    <location>
        <begin position="15"/>
        <end position="164"/>
    </location>
</feature>
<dbReference type="CDD" id="cd04301">
    <property type="entry name" value="NAT_SF"/>
    <property type="match status" value="1"/>
</dbReference>
<feature type="region of interest" description="Disordered" evidence="3">
    <location>
        <begin position="153"/>
        <end position="173"/>
    </location>
</feature>
<name>A0A368VXM0_9ACTN</name>
<feature type="compositionally biased region" description="Polar residues" evidence="3">
    <location>
        <begin position="161"/>
        <end position="173"/>
    </location>
</feature>
<evidence type="ECO:0000313" key="6">
    <source>
        <dbReference type="Proteomes" id="UP000253495"/>
    </source>
</evidence>
<dbReference type="Proteomes" id="UP000253495">
    <property type="component" value="Unassembled WGS sequence"/>
</dbReference>
<dbReference type="AlphaFoldDB" id="A0A368VXM0"/>
<dbReference type="InterPro" id="IPR051556">
    <property type="entry name" value="N-term/lysine_N-AcTrnsfr"/>
</dbReference>
<dbReference type="PANTHER" id="PTHR42919:SF8">
    <property type="entry name" value="N-ALPHA-ACETYLTRANSFERASE 50"/>
    <property type="match status" value="1"/>
</dbReference>
<dbReference type="InterPro" id="IPR006464">
    <property type="entry name" value="AcTrfase_RimI/Ard1"/>
</dbReference>
<evidence type="ECO:0000259" key="4">
    <source>
        <dbReference type="PROSITE" id="PS51186"/>
    </source>
</evidence>
<dbReference type="PROSITE" id="PS51186">
    <property type="entry name" value="GNAT"/>
    <property type="match status" value="1"/>
</dbReference>
<dbReference type="Pfam" id="PF00583">
    <property type="entry name" value="Acetyltransf_1"/>
    <property type="match status" value="1"/>
</dbReference>
<dbReference type="NCBIfam" id="TIGR01575">
    <property type="entry name" value="rimI"/>
    <property type="match status" value="1"/>
</dbReference>
<dbReference type="SUPFAM" id="SSF55729">
    <property type="entry name" value="Acyl-CoA N-acyltransferases (Nat)"/>
    <property type="match status" value="1"/>
</dbReference>
<evidence type="ECO:0000256" key="2">
    <source>
        <dbReference type="ARBA" id="ARBA00023315"/>
    </source>
</evidence>
<dbReference type="GO" id="GO:0008080">
    <property type="term" value="F:N-acetyltransferase activity"/>
    <property type="evidence" value="ECO:0007669"/>
    <property type="project" value="InterPro"/>
</dbReference>
<gene>
    <name evidence="5" type="ORF">DFQ14_10137</name>
</gene>
<keyword evidence="6" id="KW-1185">Reference proteome</keyword>
<proteinExistence type="predicted"/>
<evidence type="ECO:0000256" key="1">
    <source>
        <dbReference type="ARBA" id="ARBA00022679"/>
    </source>
</evidence>
<reference evidence="5 6" key="1">
    <citation type="submission" date="2018-07" db="EMBL/GenBank/DDBJ databases">
        <title>Genomic Encyclopedia of Type Strains, Phase III (KMG-III): the genomes of soil and plant-associated and newly described type strains.</title>
        <authorList>
            <person name="Whitman W."/>
        </authorList>
    </citation>
    <scope>NUCLEOTIDE SEQUENCE [LARGE SCALE GENOMIC DNA]</scope>
    <source>
        <strain evidence="5 6">CECT 8575</strain>
    </source>
</reference>
<dbReference type="InterPro" id="IPR000182">
    <property type="entry name" value="GNAT_dom"/>
</dbReference>
<dbReference type="InterPro" id="IPR016181">
    <property type="entry name" value="Acyl_CoA_acyltransferase"/>
</dbReference>
<organism evidence="5 6">
    <name type="scientific">Halopolyspora algeriensis</name>
    <dbReference type="NCBI Taxonomy" id="1500506"/>
    <lineage>
        <taxon>Bacteria</taxon>
        <taxon>Bacillati</taxon>
        <taxon>Actinomycetota</taxon>
        <taxon>Actinomycetes</taxon>
        <taxon>Actinomycetes incertae sedis</taxon>
        <taxon>Halopolyspora</taxon>
    </lineage>
</organism>
<keyword evidence="1 5" id="KW-0808">Transferase</keyword>
<dbReference type="Gene3D" id="3.40.630.30">
    <property type="match status" value="1"/>
</dbReference>
<accession>A0A368VXM0</accession>
<sequence>MTDNAGKPSGTRGTVRLAKLLRRDLARCAELERILFPEDDPWSEGAFVSELKRGNFYLGAYDAQEYLLGYAGIALTGRPPDAEAEIHTIAVDPEYRRQGIGRALLRGLLSKADEWRARTFLEVRTDNDAAIALYREHGFEIVGLRKRYYQPSGADAHTMSRPAQSSVEESGVP</sequence>